<organism evidence="4 5">
    <name type="scientific">Sphingobium limneticum</name>
    <dbReference type="NCBI Taxonomy" id="1007511"/>
    <lineage>
        <taxon>Bacteria</taxon>
        <taxon>Pseudomonadati</taxon>
        <taxon>Pseudomonadota</taxon>
        <taxon>Alphaproteobacteria</taxon>
        <taxon>Sphingomonadales</taxon>
        <taxon>Sphingomonadaceae</taxon>
        <taxon>Sphingobium</taxon>
    </lineage>
</organism>
<dbReference type="SMART" id="SM00448">
    <property type="entry name" value="REC"/>
    <property type="match status" value="1"/>
</dbReference>
<dbReference type="PROSITE" id="PS50110">
    <property type="entry name" value="RESPONSE_REGULATORY"/>
    <property type="match status" value="1"/>
</dbReference>
<dbReference type="AlphaFoldDB" id="A0A5J5I2Y9"/>
<evidence type="ECO:0000313" key="3">
    <source>
        <dbReference type="EMBL" id="KAA9011907.1"/>
    </source>
</evidence>
<name>A0A5J5I2Y9_9SPHN</name>
<evidence type="ECO:0000313" key="6">
    <source>
        <dbReference type="Proteomes" id="UP000326364"/>
    </source>
</evidence>
<dbReference type="GO" id="GO:0000160">
    <property type="term" value="P:phosphorelay signal transduction system"/>
    <property type="evidence" value="ECO:0007669"/>
    <property type="project" value="InterPro"/>
</dbReference>
<proteinExistence type="predicted"/>
<sequence>MTSDTIGVRKPLRIYCIEDNPLIVFHIEHLIEKAGHVLAGFADSFSQLTADPAAIDIDGALVDVDLADGRTGPDAAAWLKERGIPSIFVTGQQDIANLYADRVVGVVIKPIVAQDFADKVQRLDGRT</sequence>
<reference evidence="5 6" key="1">
    <citation type="submission" date="2019-09" db="EMBL/GenBank/DDBJ databases">
        <authorList>
            <person name="Feng G."/>
        </authorList>
    </citation>
    <scope>NUCLEOTIDE SEQUENCE [LARGE SCALE GENOMIC DNA]</scope>
    <source>
        <strain evidence="4 5">KACC 19283</strain>
        <strain evidence="3 6">KACC 19284</strain>
    </source>
</reference>
<evidence type="ECO:0000313" key="5">
    <source>
        <dbReference type="Proteomes" id="UP000325933"/>
    </source>
</evidence>
<dbReference type="InterPro" id="IPR001789">
    <property type="entry name" value="Sig_transdc_resp-reg_receiver"/>
</dbReference>
<dbReference type="SUPFAM" id="SSF52172">
    <property type="entry name" value="CheY-like"/>
    <property type="match status" value="1"/>
</dbReference>
<comment type="caution">
    <text evidence="4">The sequence shown here is derived from an EMBL/GenBank/DDBJ whole genome shotgun (WGS) entry which is preliminary data.</text>
</comment>
<dbReference type="EMBL" id="VYQB01000027">
    <property type="protein sequence ID" value="KAA9011907.1"/>
    <property type="molecule type" value="Genomic_DNA"/>
</dbReference>
<dbReference type="Pfam" id="PF00072">
    <property type="entry name" value="Response_reg"/>
    <property type="match status" value="1"/>
</dbReference>
<keyword evidence="6" id="KW-1185">Reference proteome</keyword>
<dbReference type="EMBL" id="VYQA01000008">
    <property type="protein sequence ID" value="KAA9029230.1"/>
    <property type="molecule type" value="Genomic_DNA"/>
</dbReference>
<accession>A0A5J5I2Y9</accession>
<keyword evidence="1" id="KW-0597">Phosphoprotein</keyword>
<feature type="domain" description="Response regulatory" evidence="2">
    <location>
        <begin position="13"/>
        <end position="124"/>
    </location>
</feature>
<feature type="modified residue" description="4-aspartylphosphate" evidence="1">
    <location>
        <position position="63"/>
    </location>
</feature>
<dbReference type="InterPro" id="IPR011006">
    <property type="entry name" value="CheY-like_superfamily"/>
</dbReference>
<gene>
    <name evidence="4" type="ORF">F4U95_11900</name>
    <name evidence="3" type="ORF">F4U96_22125</name>
</gene>
<dbReference type="Proteomes" id="UP000325933">
    <property type="component" value="Unassembled WGS sequence"/>
</dbReference>
<dbReference type="Gene3D" id="3.40.50.2300">
    <property type="match status" value="1"/>
</dbReference>
<evidence type="ECO:0000313" key="4">
    <source>
        <dbReference type="EMBL" id="KAA9029230.1"/>
    </source>
</evidence>
<dbReference type="Proteomes" id="UP000326364">
    <property type="component" value="Unassembled WGS sequence"/>
</dbReference>
<dbReference type="RefSeq" id="WP_120251141.1">
    <property type="nucleotide sequence ID" value="NZ_JBNNIY010000062.1"/>
</dbReference>
<evidence type="ECO:0000256" key="1">
    <source>
        <dbReference type="PROSITE-ProRule" id="PRU00169"/>
    </source>
</evidence>
<evidence type="ECO:0000259" key="2">
    <source>
        <dbReference type="PROSITE" id="PS50110"/>
    </source>
</evidence>
<protein>
    <submittedName>
        <fullName evidence="4">Response regulator</fullName>
    </submittedName>
</protein>